<name>A0ABR0KS74_9PEZI</name>
<reference evidence="2 3" key="1">
    <citation type="submission" date="2023-08" db="EMBL/GenBank/DDBJ databases">
        <title>Black Yeasts Isolated from many extreme environments.</title>
        <authorList>
            <person name="Coleine C."/>
            <person name="Stajich J.E."/>
            <person name="Selbmann L."/>
        </authorList>
    </citation>
    <scope>NUCLEOTIDE SEQUENCE [LARGE SCALE GENOMIC DNA]</scope>
    <source>
        <strain evidence="2 3">CCFEE 536</strain>
    </source>
</reference>
<dbReference type="Proteomes" id="UP001357485">
    <property type="component" value="Unassembled WGS sequence"/>
</dbReference>
<feature type="domain" description="WDHD1/CFT4 helical bundle" evidence="1">
    <location>
        <begin position="2"/>
        <end position="75"/>
    </location>
</feature>
<evidence type="ECO:0000259" key="1">
    <source>
        <dbReference type="Pfam" id="PF20946"/>
    </source>
</evidence>
<sequence length="84" mass="9470">RTELSRRELEVDKMLLQLLAAECREGEDRGMKALEVVGLMRDRSGRMLEAAGKVAARFGRDILGEKITQLAERRLVGLNDDDDL</sequence>
<comment type="caution">
    <text evidence="2">The sequence shown here is derived from an EMBL/GenBank/DDBJ whole genome shotgun (WGS) entry which is preliminary data.</text>
</comment>
<keyword evidence="3" id="KW-1185">Reference proteome</keyword>
<protein>
    <submittedName>
        <fullName evidence="2">DNA polymerase alpha accessory factor Mcl1</fullName>
    </submittedName>
</protein>
<dbReference type="Pfam" id="PF20946">
    <property type="entry name" value="Ctf4_C"/>
    <property type="match status" value="1"/>
</dbReference>
<accession>A0ABR0KS74</accession>
<organism evidence="2 3">
    <name type="scientific">Cryomyces antarcticus</name>
    <dbReference type="NCBI Taxonomy" id="329879"/>
    <lineage>
        <taxon>Eukaryota</taxon>
        <taxon>Fungi</taxon>
        <taxon>Dikarya</taxon>
        <taxon>Ascomycota</taxon>
        <taxon>Pezizomycotina</taxon>
        <taxon>Dothideomycetes</taxon>
        <taxon>Dothideomycetes incertae sedis</taxon>
        <taxon>Cryomyces</taxon>
    </lineage>
</organism>
<dbReference type="PANTHER" id="PTHR19932:SF10">
    <property type="entry name" value="WD REPEAT AND HMG-BOX DNA-BINDING PROTEIN 1"/>
    <property type="match status" value="1"/>
</dbReference>
<evidence type="ECO:0000313" key="3">
    <source>
        <dbReference type="Proteomes" id="UP001357485"/>
    </source>
</evidence>
<proteinExistence type="predicted"/>
<dbReference type="InterPro" id="IPR048591">
    <property type="entry name" value="WDHD1/CFT4_hel"/>
</dbReference>
<dbReference type="PANTHER" id="PTHR19932">
    <property type="entry name" value="WD REPEAT AND HMG-BOX DNA BINDING PROTEIN"/>
    <property type="match status" value="1"/>
</dbReference>
<feature type="non-terminal residue" evidence="2">
    <location>
        <position position="1"/>
    </location>
</feature>
<gene>
    <name evidence="2" type="primary">mcl1_2</name>
    <name evidence="2" type="ORF">LTR16_005322</name>
</gene>
<dbReference type="EMBL" id="JAVRRA010025457">
    <property type="protein sequence ID" value="KAK5112834.1"/>
    <property type="molecule type" value="Genomic_DNA"/>
</dbReference>
<evidence type="ECO:0000313" key="2">
    <source>
        <dbReference type="EMBL" id="KAK5112834.1"/>
    </source>
</evidence>